<dbReference type="Gene3D" id="2.40.50.40">
    <property type="match status" value="1"/>
</dbReference>
<dbReference type="InterPro" id="IPR013149">
    <property type="entry name" value="ADH-like_C"/>
</dbReference>
<feature type="region of interest" description="Disordered" evidence="3">
    <location>
        <begin position="257"/>
        <end position="283"/>
    </location>
</feature>
<organism evidence="6 7">
    <name type="scientific">Funneliformis mosseae</name>
    <name type="common">Endomycorrhizal fungus</name>
    <name type="synonym">Glomus mosseae</name>
    <dbReference type="NCBI Taxonomy" id="27381"/>
    <lineage>
        <taxon>Eukaryota</taxon>
        <taxon>Fungi</taxon>
        <taxon>Fungi incertae sedis</taxon>
        <taxon>Mucoromycota</taxon>
        <taxon>Glomeromycotina</taxon>
        <taxon>Glomeromycetes</taxon>
        <taxon>Glomerales</taxon>
        <taxon>Glomeraceae</taxon>
        <taxon>Funneliformis</taxon>
    </lineage>
</organism>
<dbReference type="InterPro" id="IPR036291">
    <property type="entry name" value="NAD(P)-bd_dom_sf"/>
</dbReference>
<comment type="caution">
    <text evidence="6">The sequence shown here is derived from an EMBL/GenBank/DDBJ whole genome shotgun (WGS) entry which is preliminary data.</text>
</comment>
<evidence type="ECO:0000259" key="5">
    <source>
        <dbReference type="SMART" id="SM00829"/>
    </source>
</evidence>
<proteinExistence type="predicted"/>
<accession>A0A9N9G699</accession>
<dbReference type="AlphaFoldDB" id="A0A9N9G699"/>
<dbReference type="GO" id="GO:0005634">
    <property type="term" value="C:nucleus"/>
    <property type="evidence" value="ECO:0007669"/>
    <property type="project" value="UniProtKB-SubCell"/>
</dbReference>
<protein>
    <submittedName>
        <fullName evidence="6">6233_t:CDS:1</fullName>
    </submittedName>
</protein>
<dbReference type="SMART" id="SM00300">
    <property type="entry name" value="ChSh"/>
    <property type="match status" value="1"/>
</dbReference>
<dbReference type="Pfam" id="PF08240">
    <property type="entry name" value="ADH_N"/>
    <property type="match status" value="1"/>
</dbReference>
<dbReference type="CDD" id="cd08241">
    <property type="entry name" value="QOR1"/>
    <property type="match status" value="1"/>
</dbReference>
<dbReference type="InterPro" id="IPR016197">
    <property type="entry name" value="Chromo-like_dom_sf"/>
</dbReference>
<gene>
    <name evidence="6" type="ORF">FMOSSE_LOCUS7905</name>
</gene>
<dbReference type="Gene3D" id="3.40.50.720">
    <property type="entry name" value="NAD(P)-binding Rossmann-like Domain"/>
    <property type="match status" value="1"/>
</dbReference>
<reference evidence="6" key="1">
    <citation type="submission" date="2021-06" db="EMBL/GenBank/DDBJ databases">
        <authorList>
            <person name="Kallberg Y."/>
            <person name="Tangrot J."/>
            <person name="Rosling A."/>
        </authorList>
    </citation>
    <scope>NUCLEOTIDE SEQUENCE</scope>
    <source>
        <strain evidence="6">87-6 pot B 2015</strain>
    </source>
</reference>
<keyword evidence="2" id="KW-0539">Nucleus</keyword>
<evidence type="ECO:0000256" key="3">
    <source>
        <dbReference type="SAM" id="MobiDB-lite"/>
    </source>
</evidence>
<evidence type="ECO:0000313" key="7">
    <source>
        <dbReference type="Proteomes" id="UP000789375"/>
    </source>
</evidence>
<dbReference type="SUPFAM" id="SSF54160">
    <property type="entry name" value="Chromo domain-like"/>
    <property type="match status" value="1"/>
</dbReference>
<dbReference type="SUPFAM" id="SSF51735">
    <property type="entry name" value="NAD(P)-binding Rossmann-fold domains"/>
    <property type="match status" value="1"/>
</dbReference>
<dbReference type="Pfam" id="PF01393">
    <property type="entry name" value="Chromo_shadow"/>
    <property type="match status" value="1"/>
</dbReference>
<evidence type="ECO:0000313" key="6">
    <source>
        <dbReference type="EMBL" id="CAG8580108.1"/>
    </source>
</evidence>
<evidence type="ECO:0000259" key="4">
    <source>
        <dbReference type="SMART" id="SM00300"/>
    </source>
</evidence>
<dbReference type="PANTHER" id="PTHR43677:SF4">
    <property type="entry name" value="QUINONE OXIDOREDUCTASE-LIKE PROTEIN 2"/>
    <property type="match status" value="1"/>
</dbReference>
<dbReference type="Gene3D" id="3.90.180.10">
    <property type="entry name" value="Medium-chain alcohol dehydrogenases, catalytic domain"/>
    <property type="match status" value="1"/>
</dbReference>
<dbReference type="InterPro" id="IPR011032">
    <property type="entry name" value="GroES-like_sf"/>
</dbReference>
<dbReference type="GO" id="GO:0016491">
    <property type="term" value="F:oxidoreductase activity"/>
    <property type="evidence" value="ECO:0007669"/>
    <property type="project" value="InterPro"/>
</dbReference>
<dbReference type="InterPro" id="IPR013154">
    <property type="entry name" value="ADH-like_N"/>
</dbReference>
<dbReference type="SMART" id="SM00829">
    <property type="entry name" value="PKS_ER"/>
    <property type="match status" value="1"/>
</dbReference>
<evidence type="ECO:0000256" key="1">
    <source>
        <dbReference type="ARBA" id="ARBA00004123"/>
    </source>
</evidence>
<dbReference type="InterPro" id="IPR008251">
    <property type="entry name" value="Chromo_shadow_dom"/>
</dbReference>
<name>A0A9N9G699_FUNMO</name>
<dbReference type="EMBL" id="CAJVPP010001947">
    <property type="protein sequence ID" value="CAG8580108.1"/>
    <property type="molecule type" value="Genomic_DNA"/>
</dbReference>
<feature type="domain" description="Enoyl reductase (ER)" evidence="5">
    <location>
        <begin position="366"/>
        <end position="679"/>
    </location>
</feature>
<dbReference type="InterPro" id="IPR051397">
    <property type="entry name" value="Zn-ADH-like_protein"/>
</dbReference>
<keyword evidence="7" id="KW-1185">Reference proteome</keyword>
<dbReference type="Proteomes" id="UP000789375">
    <property type="component" value="Unassembled WGS sequence"/>
</dbReference>
<dbReference type="InterPro" id="IPR020843">
    <property type="entry name" value="ER"/>
</dbReference>
<sequence>MSNQKNQIPYVLVPNLTEKQKKQYKYVPSDILSSPKNQESFGDTNYDDNSPIHIKDVNVLHGCDSDATDIKTKDAETRTTGYNKESTIYKATNVEDMREFFENKVKDNSMSQGAKLQEQEYLTDGEIEEIVLLSSGEIQFVTKDAYNIPNVDEKKSIVVNGKDIKDENNDKVNTNTGKEIVNHVSQEHIVFRNESTSKHAADNTLTTISKGKAVDRRIEEESNLHESDMDEIMEIKYRNAAVQYLVKYKSLRKPNDPMVNKELLEKKDKKQKESKDRKRKRQYENENNDIDWENEVVEVRGMIKNSNNQVVCYILWKDGRLTKHYNAVVNTKCPQKVIEYYEKHLLVFTVGANLIVEAIVINNWLKDVDEMKIDDNAPEPNLGDGQVLVEIRAAALNFFDILQVQGKYQVKPPFPFTPGIEFSGIVIKTGKNCKKSFKPGDKVFGSAQGSFAERVAALSSDVYLIPDGLSFEEAAGLFVTFPTSYAALVIRAKLQKDEWCLVHGAAGGVGIVAVQVANLLGAKVIATGGSSEKLAIAKKFGADYTINYNEKDWQKQVLKITGGKGVDVVYDPVGLIQSSIKCIAWNGRLIVIGFTGGNIEKLPLNLVLLKNISVIGLHWGAYTKNEPERIEEVWNDLLNLLASRKLKSVVYEKIFFGLDSVKDGLKAIASRKTYGKVIIIPSGARSSKL</sequence>
<dbReference type="PANTHER" id="PTHR43677">
    <property type="entry name" value="SHORT-CHAIN DEHYDROGENASE/REDUCTASE"/>
    <property type="match status" value="1"/>
</dbReference>
<dbReference type="Pfam" id="PF00107">
    <property type="entry name" value="ADH_zinc_N"/>
    <property type="match status" value="1"/>
</dbReference>
<dbReference type="SUPFAM" id="SSF50129">
    <property type="entry name" value="GroES-like"/>
    <property type="match status" value="1"/>
</dbReference>
<feature type="compositionally biased region" description="Basic and acidic residues" evidence="3">
    <location>
        <begin position="262"/>
        <end position="276"/>
    </location>
</feature>
<comment type="subcellular location">
    <subcellularLocation>
        <location evidence="1">Nucleus</location>
    </subcellularLocation>
</comment>
<evidence type="ECO:0000256" key="2">
    <source>
        <dbReference type="ARBA" id="ARBA00023242"/>
    </source>
</evidence>
<feature type="domain" description="Chromo shadow" evidence="4">
    <location>
        <begin position="284"/>
        <end position="350"/>
    </location>
</feature>
<dbReference type="GO" id="GO:0005739">
    <property type="term" value="C:mitochondrion"/>
    <property type="evidence" value="ECO:0007669"/>
    <property type="project" value="TreeGrafter"/>
</dbReference>